<dbReference type="PATRIC" id="fig|1291052.5.peg.1839"/>
<name>A0A0R1ZNU1_9LACO</name>
<keyword evidence="2" id="KW-1185">Reference proteome</keyword>
<sequence>MDELVVISQCEQNVVKGVIVSTGENVQQTVDWGVALTVQGLLKQIDEETEASEFDTLMIRKEDWDNGHLQKVV</sequence>
<protein>
    <submittedName>
        <fullName evidence="1">Uncharacterized protein</fullName>
    </submittedName>
</protein>
<dbReference type="Proteomes" id="UP000051679">
    <property type="component" value="Unassembled WGS sequence"/>
</dbReference>
<reference evidence="1 2" key="1">
    <citation type="journal article" date="2015" name="Genome Announc.">
        <title>Expanding the biotechnology potential of lactobacilli through comparative genomics of 213 strains and associated genera.</title>
        <authorList>
            <person name="Sun Z."/>
            <person name="Harris H.M."/>
            <person name="McCann A."/>
            <person name="Guo C."/>
            <person name="Argimon S."/>
            <person name="Zhang W."/>
            <person name="Yang X."/>
            <person name="Jeffery I.B."/>
            <person name="Cooney J.C."/>
            <person name="Kagawa T.F."/>
            <person name="Liu W."/>
            <person name="Song Y."/>
            <person name="Salvetti E."/>
            <person name="Wrobel A."/>
            <person name="Rasinkangas P."/>
            <person name="Parkhill J."/>
            <person name="Rea M.C."/>
            <person name="O'Sullivan O."/>
            <person name="Ritari J."/>
            <person name="Douillard F.P."/>
            <person name="Paul Ross R."/>
            <person name="Yang R."/>
            <person name="Briner A.E."/>
            <person name="Felis G.E."/>
            <person name="de Vos W.M."/>
            <person name="Barrangou R."/>
            <person name="Klaenhammer T.R."/>
            <person name="Caufield P.W."/>
            <person name="Cui Y."/>
            <person name="Zhang H."/>
            <person name="O'Toole P.W."/>
        </authorList>
    </citation>
    <scope>NUCLEOTIDE SEQUENCE [LARGE SCALE GENOMIC DNA]</scope>
    <source>
        <strain evidence="1 2">DSM 20505</strain>
    </source>
</reference>
<gene>
    <name evidence="1" type="ORF">FC18_GL001786</name>
</gene>
<evidence type="ECO:0000313" key="2">
    <source>
        <dbReference type="Proteomes" id="UP000051679"/>
    </source>
</evidence>
<dbReference type="EMBL" id="AYYO01000001">
    <property type="protein sequence ID" value="KRM56653.1"/>
    <property type="molecule type" value="Genomic_DNA"/>
</dbReference>
<evidence type="ECO:0000313" key="1">
    <source>
        <dbReference type="EMBL" id="KRM56653.1"/>
    </source>
</evidence>
<comment type="caution">
    <text evidence="1">The sequence shown here is derived from an EMBL/GenBank/DDBJ whole genome shotgun (WGS) entry which is preliminary data.</text>
</comment>
<proteinExistence type="predicted"/>
<organism evidence="1 2">
    <name type="scientific">Lacticaseibacillus sharpeae JCM 1186 = DSM 20505</name>
    <dbReference type="NCBI Taxonomy" id="1291052"/>
    <lineage>
        <taxon>Bacteria</taxon>
        <taxon>Bacillati</taxon>
        <taxon>Bacillota</taxon>
        <taxon>Bacilli</taxon>
        <taxon>Lactobacillales</taxon>
        <taxon>Lactobacillaceae</taxon>
        <taxon>Lacticaseibacillus</taxon>
    </lineage>
</organism>
<accession>A0A0R1ZNU1</accession>
<dbReference type="RefSeq" id="WP_054679321.1">
    <property type="nucleotide sequence ID" value="NZ_AYYO01000001.1"/>
</dbReference>
<dbReference type="AlphaFoldDB" id="A0A0R1ZNU1"/>
<dbReference type="STRING" id="1291052.FC18_GL001786"/>